<accession>A0A398DMF8</accession>
<dbReference type="InterPro" id="IPR016193">
    <property type="entry name" value="Cytidine_deaminase-like"/>
</dbReference>
<dbReference type="AlphaFoldDB" id="A0A398DMF8"/>
<sequence>MTESEQLVQTTIGSGGATLCAADGGELVYRLTGRGISALLTAVEEERVVSHGPLDWGDKLVGRAAALLFTLVRPRSVFALTMSTGAQDVLRTAGIPFTCDTVILDVLNRTGIGPCPMEAAVSGINEPLVALETLKQVSRTLSDAGRNNAPRKGST</sequence>
<reference evidence="1 2" key="1">
    <citation type="submission" date="2018-09" db="EMBL/GenBank/DDBJ databases">
        <title>Discovery and Ecogenomic Context for Candidatus Cryosericales, a Global Caldiserica Order Active in Thawing Permafrost.</title>
        <authorList>
            <person name="Martinez M.A."/>
            <person name="Woodcroft B.J."/>
            <person name="Ignacio Espinoza J.C."/>
            <person name="Zayed A."/>
            <person name="Singleton C.M."/>
            <person name="Boyd J."/>
            <person name="Li Y.-F."/>
            <person name="Purvine S."/>
            <person name="Maughan H."/>
            <person name="Hodgkins S.B."/>
            <person name="Anderson D."/>
            <person name="Sederholm M."/>
            <person name="Temperton B."/>
            <person name="Saleska S.R."/>
            <person name="Tyson G.W."/>
            <person name="Rich V.I."/>
        </authorList>
    </citation>
    <scope>NUCLEOTIDE SEQUENCE [LARGE SCALE GENOMIC DNA]</scope>
    <source>
        <strain evidence="1 2">SMC1</strain>
    </source>
</reference>
<keyword evidence="2" id="KW-1185">Reference proteome</keyword>
<evidence type="ECO:0000313" key="2">
    <source>
        <dbReference type="Proteomes" id="UP000266113"/>
    </source>
</evidence>
<dbReference type="Proteomes" id="UP000266113">
    <property type="component" value="Unassembled WGS sequence"/>
</dbReference>
<protein>
    <submittedName>
        <fullName evidence="1">DUF1893 domain-containing protein</fullName>
    </submittedName>
</protein>
<dbReference type="InterPro" id="IPR015067">
    <property type="entry name" value="DUF1893_TM1506-like"/>
</dbReference>
<organism evidence="1 2">
    <name type="scientific">Candidatus Cryosericum septentrionale</name>
    <dbReference type="NCBI Taxonomy" id="2290913"/>
    <lineage>
        <taxon>Bacteria</taxon>
        <taxon>Pseudomonadati</taxon>
        <taxon>Caldisericota/Cryosericota group</taxon>
        <taxon>Candidatus Cryosericota</taxon>
        <taxon>Candidatus Cryosericia</taxon>
        <taxon>Candidatus Cryosericales</taxon>
        <taxon>Candidatus Cryosericaceae</taxon>
        <taxon>Candidatus Cryosericum</taxon>
    </lineage>
</organism>
<name>A0A398DMF8_9BACT</name>
<comment type="caution">
    <text evidence="1">The sequence shown here is derived from an EMBL/GenBank/DDBJ whole genome shotgun (WGS) entry which is preliminary data.</text>
</comment>
<dbReference type="RefSeq" id="WP_119086373.1">
    <property type="nucleotide sequence ID" value="NZ_QXIY01000037.1"/>
</dbReference>
<proteinExistence type="predicted"/>
<dbReference type="SUPFAM" id="SSF53927">
    <property type="entry name" value="Cytidine deaminase-like"/>
    <property type="match status" value="1"/>
</dbReference>
<dbReference type="Gene3D" id="3.40.140.30">
    <property type="entry name" value="Hypothetical protein TM1506"/>
    <property type="match status" value="1"/>
</dbReference>
<dbReference type="Pfam" id="PF08973">
    <property type="entry name" value="TM1506"/>
    <property type="match status" value="1"/>
</dbReference>
<dbReference type="GO" id="GO:0003824">
    <property type="term" value="F:catalytic activity"/>
    <property type="evidence" value="ECO:0007669"/>
    <property type="project" value="InterPro"/>
</dbReference>
<dbReference type="OrthoDB" id="9815422at2"/>
<evidence type="ECO:0000313" key="1">
    <source>
        <dbReference type="EMBL" id="RIE16110.1"/>
    </source>
</evidence>
<dbReference type="EMBL" id="QXIY01000037">
    <property type="protein sequence ID" value="RIE16110.1"/>
    <property type="molecule type" value="Genomic_DNA"/>
</dbReference>
<dbReference type="InterPro" id="IPR037081">
    <property type="entry name" value="Hyp_TM1506"/>
</dbReference>
<gene>
    <name evidence="1" type="ORF">SMC1_08605</name>
</gene>